<dbReference type="Proteomes" id="UP000030108">
    <property type="component" value="Unassembled WGS sequence"/>
</dbReference>
<proteinExistence type="predicted"/>
<evidence type="ECO:0000313" key="2">
    <source>
        <dbReference type="Proteomes" id="UP000030108"/>
    </source>
</evidence>
<reference evidence="2" key="1">
    <citation type="journal article" date="2014" name="Genome Announc.">
        <title>Draft genome sequence of the plant-pathogenic soil fungus Rhizoctonia solani anastomosis group 3 strain Rhs1AP.</title>
        <authorList>
            <person name="Cubeta M.A."/>
            <person name="Thomas E."/>
            <person name="Dean R.A."/>
            <person name="Jabaji S."/>
            <person name="Neate S.M."/>
            <person name="Tavantzis S."/>
            <person name="Toda T."/>
            <person name="Vilgalys R."/>
            <person name="Bharathan N."/>
            <person name="Fedorova-Abrams N."/>
            <person name="Pakala S.B."/>
            <person name="Pakala S.M."/>
            <person name="Zafar N."/>
            <person name="Joardar V."/>
            <person name="Losada L."/>
            <person name="Nierman W.C."/>
        </authorList>
    </citation>
    <scope>NUCLEOTIDE SEQUENCE [LARGE SCALE GENOMIC DNA]</scope>
    <source>
        <strain evidence="2">AG-3</strain>
    </source>
</reference>
<gene>
    <name evidence="1" type="ORF">RSOL_267430</name>
</gene>
<evidence type="ECO:0000313" key="1">
    <source>
        <dbReference type="EMBL" id="EUC58598.1"/>
    </source>
</evidence>
<protein>
    <submittedName>
        <fullName evidence="1">Uncharacterized protein</fullName>
    </submittedName>
</protein>
<name>A0A0A1UK45_9AGAM</name>
<sequence length="29" mass="3152">MEPGGSDWVLHPCTCIDSRRTPLHATPAC</sequence>
<dbReference type="EMBL" id="JATN01000321">
    <property type="protein sequence ID" value="EUC58598.1"/>
    <property type="molecule type" value="Genomic_DNA"/>
</dbReference>
<organism evidence="1 2">
    <name type="scientific">Rhizoctonia solani AG-3 Rhs1AP</name>
    <dbReference type="NCBI Taxonomy" id="1086054"/>
    <lineage>
        <taxon>Eukaryota</taxon>
        <taxon>Fungi</taxon>
        <taxon>Dikarya</taxon>
        <taxon>Basidiomycota</taxon>
        <taxon>Agaricomycotina</taxon>
        <taxon>Agaricomycetes</taxon>
        <taxon>Cantharellales</taxon>
        <taxon>Ceratobasidiaceae</taxon>
        <taxon>Rhizoctonia</taxon>
    </lineage>
</organism>
<accession>A0A0A1UK45</accession>
<comment type="caution">
    <text evidence="1">The sequence shown here is derived from an EMBL/GenBank/DDBJ whole genome shotgun (WGS) entry which is preliminary data.</text>
</comment>
<dbReference type="AlphaFoldDB" id="A0A0A1UK45"/>